<feature type="transmembrane region" description="Helical" evidence="1">
    <location>
        <begin position="49"/>
        <end position="72"/>
    </location>
</feature>
<sequence>MADPTGVIHDLGYQRYAGERLGRGYAFRTLYFHSLRAAFGLGRGTKAKLLPFAMLALSCLPAVISVGTQALSGQKLIAYQDYPRALQLPLIVFLAGQAPELVSRDLGNRVLPLYFCRPIERDDYALAKLAAMVTAVFAVLLAPLLIAFLGSAFAGSGLDHLWTETKEFLPGLVNAALHALVLAPLALLVAATTGRRAFATGGVVAVFLATAPVAGVLFAAGGDVARLAGLLNPFELLNGVREWLFGGGAADIGRFGPLYGFVALCLFVATTGGLLLRYRKVAT</sequence>
<keyword evidence="1" id="KW-1133">Transmembrane helix</keyword>
<dbReference type="Proteomes" id="UP000070188">
    <property type="component" value="Unassembled WGS sequence"/>
</dbReference>
<dbReference type="PATRIC" id="fig|1469144.10.peg.3989"/>
<accession>A0A132N0N4</accession>
<protein>
    <submittedName>
        <fullName evidence="2">Integral membrane protein</fullName>
    </submittedName>
</protein>
<evidence type="ECO:0000313" key="7">
    <source>
        <dbReference type="Proteomes" id="UP000070659"/>
    </source>
</evidence>
<reference evidence="6" key="2">
    <citation type="submission" date="2015-02" db="EMBL/GenBank/DDBJ databases">
        <title>Physiological reanalysis, assessment of diazotrophy, and genome sequences of multiple isolates of Streptomyces thermoautotrophicus.</title>
        <authorList>
            <person name="MacKellar D.C."/>
            <person name="Lieber L."/>
            <person name="Norman J."/>
            <person name="Bolger A."/>
            <person name="Tobin C."/>
            <person name="Murray J.W."/>
            <person name="Friesen M."/>
            <person name="Prell J."/>
        </authorList>
    </citation>
    <scope>NUCLEOTIDE SEQUENCE [LARGE SCALE GENOMIC DNA]</scope>
    <source>
        <strain evidence="6">UBT1</strain>
    </source>
</reference>
<name>A0A132N0N4_9ACTN</name>
<feature type="transmembrane region" description="Helical" evidence="1">
    <location>
        <begin position="258"/>
        <end position="278"/>
    </location>
</feature>
<evidence type="ECO:0000313" key="5">
    <source>
        <dbReference type="Proteomes" id="UP000070188"/>
    </source>
</evidence>
<dbReference type="EMBL" id="JYIJ01000017">
    <property type="protein sequence ID" value="KWX03725.1"/>
    <property type="molecule type" value="Genomic_DNA"/>
</dbReference>
<keyword evidence="1" id="KW-0472">Membrane</keyword>
<dbReference type="Proteomes" id="UP000070659">
    <property type="component" value="Unassembled WGS sequence"/>
</dbReference>
<keyword evidence="1" id="KW-0812">Transmembrane</keyword>
<evidence type="ECO:0000313" key="4">
    <source>
        <dbReference type="EMBL" id="KWX09431.1"/>
    </source>
</evidence>
<feature type="transmembrane region" description="Helical" evidence="1">
    <location>
        <begin position="124"/>
        <end position="148"/>
    </location>
</feature>
<evidence type="ECO:0000313" key="6">
    <source>
        <dbReference type="Proteomes" id="UP000070598"/>
    </source>
</evidence>
<feature type="transmembrane region" description="Helical" evidence="1">
    <location>
        <begin position="168"/>
        <end position="190"/>
    </location>
</feature>
<comment type="caution">
    <text evidence="3">The sequence shown here is derived from an EMBL/GenBank/DDBJ whole genome shotgun (WGS) entry which is preliminary data.</text>
</comment>
<gene>
    <name evidence="2" type="ORF">LI90_3715</name>
    <name evidence="3" type="ORF">TH66_13080</name>
    <name evidence="4" type="ORF">TR74_09620</name>
</gene>
<organism evidence="3 7">
    <name type="scientific">Carbonactinospora thermoautotrophica</name>
    <dbReference type="NCBI Taxonomy" id="1469144"/>
    <lineage>
        <taxon>Bacteria</taxon>
        <taxon>Bacillati</taxon>
        <taxon>Actinomycetota</taxon>
        <taxon>Actinomycetes</taxon>
        <taxon>Kitasatosporales</taxon>
        <taxon>Carbonactinosporaceae</taxon>
        <taxon>Carbonactinospora</taxon>
    </lineage>
</organism>
<evidence type="ECO:0000256" key="1">
    <source>
        <dbReference type="SAM" id="Phobius"/>
    </source>
</evidence>
<dbReference type="Proteomes" id="UP000070598">
    <property type="component" value="Unassembled WGS sequence"/>
</dbReference>
<dbReference type="EMBL" id="JYIK01000814">
    <property type="protein sequence ID" value="KWX09431.1"/>
    <property type="molecule type" value="Genomic_DNA"/>
</dbReference>
<evidence type="ECO:0000313" key="2">
    <source>
        <dbReference type="EMBL" id="KWX02672.1"/>
    </source>
</evidence>
<reference evidence="2" key="3">
    <citation type="submission" date="2015-04" db="EMBL/GenBank/DDBJ databases">
        <title>Physiological reanalysis, assessment of diazotrophy, and genome sequences of multiple isolates of Streptomyces thermoautotrophicus.</title>
        <authorList>
            <person name="MacKellar D.C."/>
            <person name="Lieber L."/>
            <person name="Norman J."/>
            <person name="Bolger A."/>
            <person name="Tobin C."/>
            <person name="Murray J.W."/>
            <person name="Woodward J."/>
            <person name="Friesen M."/>
            <person name="Prell J."/>
        </authorList>
    </citation>
    <scope>NUCLEOTIDE SEQUENCE [LARGE SCALE GENOMIC DNA]</scope>
    <source>
        <strain evidence="2">H1</strain>
    </source>
</reference>
<dbReference type="OrthoDB" id="5495463at2"/>
<reference evidence="5" key="4">
    <citation type="submission" date="2015-04" db="EMBL/GenBank/DDBJ databases">
        <title>Physiological reanalysis, assessment of diazotrophy, and genome sequences of multiple isolates of Streptomyces thermoautotrophicus.</title>
        <authorList>
            <person name="MacKellar D.C."/>
            <person name="Lieber L."/>
            <person name="Norman J."/>
            <person name="Bolger A."/>
            <person name="Tobin C."/>
            <person name="Murray J.W."/>
            <person name="Chang R."/>
            <person name="Ford T."/>
            <person name="Nguyen P.Q."/>
            <person name="Woodward J."/>
            <person name="Permingeat H."/>
            <person name="Joshi N.S."/>
            <person name="Silver P.A."/>
            <person name="Usadel B."/>
            <person name="Rutherford A.W."/>
            <person name="Friesen M."/>
            <person name="Prell J."/>
        </authorList>
    </citation>
    <scope>NUCLEOTIDE SEQUENCE [LARGE SCALE GENOMIC DNA]</scope>
    <source>
        <strain evidence="5">H1</strain>
    </source>
</reference>
<proteinExistence type="predicted"/>
<dbReference type="EMBL" id="LAXD01000001">
    <property type="protein sequence ID" value="KWX02672.1"/>
    <property type="molecule type" value="Genomic_DNA"/>
</dbReference>
<feature type="transmembrane region" description="Helical" evidence="1">
    <location>
        <begin position="197"/>
        <end position="220"/>
    </location>
</feature>
<evidence type="ECO:0000313" key="3">
    <source>
        <dbReference type="EMBL" id="KWX03725.1"/>
    </source>
</evidence>
<dbReference type="RefSeq" id="WP_066889831.1">
    <property type="nucleotide sequence ID" value="NZ_CP171739.1"/>
</dbReference>
<dbReference type="AlphaFoldDB" id="A0A132N0N4"/>
<dbReference type="STRING" id="1469144.LI90_3715"/>
<reference evidence="3 7" key="1">
    <citation type="submission" date="2015-02" db="EMBL/GenBank/DDBJ databases">
        <title>Physiological reanalysis, assessment of diazotrophy, and genome sequences of multiple isolates of Streptomyces thermoautotrophicus.</title>
        <authorList>
            <person name="MacKellar D.C."/>
            <person name="Lieber L."/>
            <person name="Norman J."/>
            <person name="Bolger A."/>
            <person name="Tobin C."/>
            <person name="Murray J.W."/>
            <person name="Prell J."/>
        </authorList>
    </citation>
    <scope>NUCLEOTIDE SEQUENCE [LARGE SCALE GENOMIC DNA]</scope>
    <source>
        <strain evidence="3 7">UBT1</strain>
    </source>
</reference>
<keyword evidence="5" id="KW-1185">Reference proteome</keyword>